<gene>
    <name evidence="1" type="ORF">NCTC13067_02481</name>
</gene>
<evidence type="ECO:0000313" key="2">
    <source>
        <dbReference type="Proteomes" id="UP000255469"/>
    </source>
</evidence>
<sequence length="425" mass="49875">MKRNFLITIFLGIGLGAAAQVHRPVSVRKDIKPHTESIQAYADSLDAARDSIFSRKTPGWKRDSRLRRNKMQLFMPLTYYGNVAENLFTRGRKDNPFLAELMRLYLSRPDLVAGTDRALRSQQTKLDEIETPIHHDVKLVEKVPLRPADPQTVPVEVMVLRPNFWTFQGDYALQFLQNYVTGNWYKGGESNYSALASLVMQANYNNKQKVKWENRLELKYGLQSSRSDSLHNFKSTEDLIRLTSKLGLQATKRWYYTVQFIGNTQFSRSYRSNDPKVYAAFLSPLNLNLSLGMDYAVDWLDHRLKGNFHLAPLAYNMKYARMLELSDRLGIDEGRHFLHDFGSEFTVDLEWRLLEQLSWKTRLYGYSTYKRSELEWENTFTFQFNRYISSRIFIYPRFDDGVGRDDHHAYWQLKEFASIGFQYSF</sequence>
<dbReference type="EMBL" id="UGTM01000002">
    <property type="protein sequence ID" value="SUB94608.1"/>
    <property type="molecule type" value="Genomic_DNA"/>
</dbReference>
<organism evidence="1 2">
    <name type="scientific">Prevotella denticola</name>
    <dbReference type="NCBI Taxonomy" id="28129"/>
    <lineage>
        <taxon>Bacteria</taxon>
        <taxon>Pseudomonadati</taxon>
        <taxon>Bacteroidota</taxon>
        <taxon>Bacteroidia</taxon>
        <taxon>Bacteroidales</taxon>
        <taxon>Prevotellaceae</taxon>
        <taxon>Prevotella</taxon>
    </lineage>
</organism>
<dbReference type="InterPro" id="IPR021428">
    <property type="entry name" value="DUF3078"/>
</dbReference>
<dbReference type="Pfam" id="PF11276">
    <property type="entry name" value="DUF3078"/>
    <property type="match status" value="1"/>
</dbReference>
<dbReference type="AlphaFoldDB" id="A0A379EDZ5"/>
<reference evidence="1 2" key="1">
    <citation type="submission" date="2018-06" db="EMBL/GenBank/DDBJ databases">
        <authorList>
            <consortium name="Pathogen Informatics"/>
            <person name="Doyle S."/>
        </authorList>
    </citation>
    <scope>NUCLEOTIDE SEQUENCE [LARGE SCALE GENOMIC DNA]</scope>
    <source>
        <strain evidence="1 2">NCTC13067</strain>
    </source>
</reference>
<accession>A0A379EDZ5</accession>
<dbReference type="OMA" id="WENTFTF"/>
<dbReference type="Proteomes" id="UP000255469">
    <property type="component" value="Unassembled WGS sequence"/>
</dbReference>
<name>A0A379EDZ5_9BACT</name>
<evidence type="ECO:0000313" key="1">
    <source>
        <dbReference type="EMBL" id="SUB94608.1"/>
    </source>
</evidence>
<dbReference type="RefSeq" id="WP_004353879.1">
    <property type="nucleotide sequence ID" value="NZ_CAUVPN010000004.1"/>
</dbReference>
<proteinExistence type="predicted"/>
<protein>
    <submittedName>
        <fullName evidence="1">Protein of uncharacterized function (DUF3078)</fullName>
    </submittedName>
</protein>